<dbReference type="RefSeq" id="WP_263540657.1">
    <property type="nucleotide sequence ID" value="NZ_JAOVZO020000020.1"/>
</dbReference>
<proteinExistence type="predicted"/>
<dbReference type="Proteomes" id="UP001139971">
    <property type="component" value="Unassembled WGS sequence"/>
</dbReference>
<dbReference type="EMBL" id="JAOVZO020000020">
    <property type="protein sequence ID" value="MDC8015468.1"/>
    <property type="molecule type" value="Genomic_DNA"/>
</dbReference>
<gene>
    <name evidence="2" type="ORF">OD750_023325</name>
</gene>
<feature type="chain" id="PRO_5040775137" evidence="1">
    <location>
        <begin position="23"/>
        <end position="190"/>
    </location>
</feature>
<keyword evidence="3" id="KW-1185">Reference proteome</keyword>
<dbReference type="AlphaFoldDB" id="A0A9X3YR00"/>
<organism evidence="2 3">
    <name type="scientific">Tahibacter soli</name>
    <dbReference type="NCBI Taxonomy" id="2983605"/>
    <lineage>
        <taxon>Bacteria</taxon>
        <taxon>Pseudomonadati</taxon>
        <taxon>Pseudomonadota</taxon>
        <taxon>Gammaproteobacteria</taxon>
        <taxon>Lysobacterales</taxon>
        <taxon>Rhodanobacteraceae</taxon>
        <taxon>Tahibacter</taxon>
    </lineage>
</organism>
<feature type="signal peptide" evidence="1">
    <location>
        <begin position="1"/>
        <end position="22"/>
    </location>
</feature>
<evidence type="ECO:0000313" key="2">
    <source>
        <dbReference type="EMBL" id="MDC8015468.1"/>
    </source>
</evidence>
<evidence type="ECO:0000256" key="1">
    <source>
        <dbReference type="SAM" id="SignalP"/>
    </source>
</evidence>
<protein>
    <submittedName>
        <fullName evidence="2">Uncharacterized protein</fullName>
    </submittedName>
</protein>
<evidence type="ECO:0000313" key="3">
    <source>
        <dbReference type="Proteomes" id="UP001139971"/>
    </source>
</evidence>
<accession>A0A9X3YR00</accession>
<comment type="caution">
    <text evidence="2">The sequence shown here is derived from an EMBL/GenBank/DDBJ whole genome shotgun (WGS) entry which is preliminary data.</text>
</comment>
<name>A0A9X3YR00_9GAMM</name>
<sequence length="190" mass="21784">MKFALATLTVAAALVCHKFAWAQQYTRMVSKEEFTQHAGDYICGRGDVLNIVHWTSADGQPASYIRLRHDNSASWRKDVYYSYYQDDLNFRSEMMIVLKPVDSDGAEKLNVYNQKIELMNLAYRLKLPVRIVAPLGGMSETLIATENVCGESQKRGLDVKLCRELFRDVCEDGGRMRVVRRPPSEDVYNY</sequence>
<keyword evidence="1" id="KW-0732">Signal</keyword>
<reference evidence="2" key="1">
    <citation type="submission" date="2023-02" db="EMBL/GenBank/DDBJ databases">
        <title>Tahibacter soli sp. nov. isolated from soil.</title>
        <authorList>
            <person name="Baek J.H."/>
            <person name="Lee J.K."/>
            <person name="Choi D.G."/>
            <person name="Jeon C.O."/>
        </authorList>
    </citation>
    <scope>NUCLEOTIDE SEQUENCE</scope>
    <source>
        <strain evidence="2">BL</strain>
    </source>
</reference>